<sequence>MQRLLNACGLLLLWGLLTAVALWARPLAPIDETRYAAVAWDMWAHGDWLVPHLNGEAYSHKPPLLFWLIQLGWAVFGVVDWAPRLITALATLADLFLLGALARRLWPQDAASARLVPWLFYGCFYVALFGTMLMFDLLLATTVLLGLLGLLGAAEHGGRGHWALYALGIGLGVLCKGPAVLVYLLPVALLAPWWQGGARVGGWWRWYRNVGLAVLAGAALALCWALPAAIVGGAEYREMIFWGQTAGRMVQSFAHQRPWWWYLPILPAILLPWPLWLPLWRALPGLRTDFGRAGRFCAAWFLPGFLVFSAVSGKQVHYLLPLLPALLLLAARALTQRPRAGGWLGHALVLAPFALLGLVAAIGPFLAARQGWPDWVAEVSPLWGLGVVLLVLAWARVLQARRDPRWLVVLPVLCGVLLYAGVVRIAAPTLDARPIAAQIAALQAQGVSVAHPGKYHGEFQFAGRLQQPLQVIARGSELDWAKANPQGALLLRHRALDAQARAAAVFVQPYREREAALWRAATLIEHPEYLAGEDAGRDDKPDSDD</sequence>
<evidence type="ECO:0000256" key="7">
    <source>
        <dbReference type="ARBA" id="ARBA00023136"/>
    </source>
</evidence>
<dbReference type="InterPro" id="IPR050297">
    <property type="entry name" value="LipidA_mod_glycosyltrf_83"/>
</dbReference>
<dbReference type="GO" id="GO:0009103">
    <property type="term" value="P:lipopolysaccharide biosynthetic process"/>
    <property type="evidence" value="ECO:0007669"/>
    <property type="project" value="TreeGrafter"/>
</dbReference>
<evidence type="ECO:0000259" key="9">
    <source>
        <dbReference type="Pfam" id="PF13231"/>
    </source>
</evidence>
<dbReference type="EMBL" id="QGTJ01000013">
    <property type="protein sequence ID" value="PWV58920.1"/>
    <property type="molecule type" value="Genomic_DNA"/>
</dbReference>
<evidence type="ECO:0000313" key="10">
    <source>
        <dbReference type="EMBL" id="PWV58920.1"/>
    </source>
</evidence>
<keyword evidence="7 8" id="KW-0472">Membrane</keyword>
<feature type="transmembrane region" description="Helical" evidence="8">
    <location>
        <begin position="163"/>
        <end position="191"/>
    </location>
</feature>
<comment type="subcellular location">
    <subcellularLocation>
        <location evidence="1">Cell membrane</location>
        <topology evidence="1">Multi-pass membrane protein</topology>
    </subcellularLocation>
</comment>
<evidence type="ECO:0000256" key="6">
    <source>
        <dbReference type="ARBA" id="ARBA00022989"/>
    </source>
</evidence>
<evidence type="ECO:0000256" key="2">
    <source>
        <dbReference type="ARBA" id="ARBA00022475"/>
    </source>
</evidence>
<evidence type="ECO:0000256" key="3">
    <source>
        <dbReference type="ARBA" id="ARBA00022676"/>
    </source>
</evidence>
<dbReference type="GO" id="GO:0005886">
    <property type="term" value="C:plasma membrane"/>
    <property type="evidence" value="ECO:0007669"/>
    <property type="project" value="UniProtKB-SubCell"/>
</dbReference>
<keyword evidence="6 8" id="KW-1133">Transmembrane helix</keyword>
<dbReference type="InterPro" id="IPR038731">
    <property type="entry name" value="RgtA/B/C-like"/>
</dbReference>
<accession>A0A317MQV8</accession>
<feature type="domain" description="Glycosyltransferase RgtA/B/C/D-like" evidence="9">
    <location>
        <begin position="60"/>
        <end position="192"/>
    </location>
</feature>
<reference evidence="10 11" key="1">
    <citation type="submission" date="2018-05" db="EMBL/GenBank/DDBJ databases">
        <title>Genomic Encyclopedia of Type Strains, Phase IV (KMG-IV): sequencing the most valuable type-strain genomes for metagenomic binning, comparative biology and taxonomic classification.</title>
        <authorList>
            <person name="Goeker M."/>
        </authorList>
    </citation>
    <scope>NUCLEOTIDE SEQUENCE [LARGE SCALE GENOMIC DNA]</scope>
    <source>
        <strain evidence="10 11">DSM 23606</strain>
    </source>
</reference>
<dbReference type="RefSeq" id="WP_110020180.1">
    <property type="nucleotide sequence ID" value="NZ_QGTJ01000013.1"/>
</dbReference>
<dbReference type="AlphaFoldDB" id="A0A317MQV8"/>
<dbReference type="OrthoDB" id="9775035at2"/>
<feature type="transmembrane region" description="Helical" evidence="8">
    <location>
        <begin position="259"/>
        <end position="280"/>
    </location>
</feature>
<feature type="transmembrane region" description="Helical" evidence="8">
    <location>
        <begin position="118"/>
        <end position="151"/>
    </location>
</feature>
<feature type="transmembrane region" description="Helical" evidence="8">
    <location>
        <begin position="292"/>
        <end position="312"/>
    </location>
</feature>
<gene>
    <name evidence="10" type="ORF">C7443_113101</name>
</gene>
<evidence type="ECO:0000256" key="4">
    <source>
        <dbReference type="ARBA" id="ARBA00022679"/>
    </source>
</evidence>
<comment type="caution">
    <text evidence="10">The sequence shown here is derived from an EMBL/GenBank/DDBJ whole genome shotgun (WGS) entry which is preliminary data.</text>
</comment>
<feature type="transmembrane region" description="Helical" evidence="8">
    <location>
        <begin position="380"/>
        <end position="399"/>
    </location>
</feature>
<dbReference type="Proteomes" id="UP000246569">
    <property type="component" value="Unassembled WGS sequence"/>
</dbReference>
<evidence type="ECO:0000256" key="8">
    <source>
        <dbReference type="SAM" id="Phobius"/>
    </source>
</evidence>
<keyword evidence="11" id="KW-1185">Reference proteome</keyword>
<evidence type="ECO:0000256" key="5">
    <source>
        <dbReference type="ARBA" id="ARBA00022692"/>
    </source>
</evidence>
<proteinExistence type="predicted"/>
<feature type="transmembrane region" description="Helical" evidence="8">
    <location>
        <begin position="85"/>
        <end position="106"/>
    </location>
</feature>
<keyword evidence="5 8" id="KW-0812">Transmembrane</keyword>
<organism evidence="10 11">
    <name type="scientific">Plasticicumulans acidivorans</name>
    <dbReference type="NCBI Taxonomy" id="886464"/>
    <lineage>
        <taxon>Bacteria</taxon>
        <taxon>Pseudomonadati</taxon>
        <taxon>Pseudomonadota</taxon>
        <taxon>Gammaproteobacteria</taxon>
        <taxon>Candidatus Competibacteraceae</taxon>
        <taxon>Plasticicumulans</taxon>
    </lineage>
</organism>
<dbReference type="GO" id="GO:0016763">
    <property type="term" value="F:pentosyltransferase activity"/>
    <property type="evidence" value="ECO:0007669"/>
    <property type="project" value="TreeGrafter"/>
</dbReference>
<dbReference type="PANTHER" id="PTHR33908">
    <property type="entry name" value="MANNOSYLTRANSFERASE YKCB-RELATED"/>
    <property type="match status" value="1"/>
</dbReference>
<dbReference type="PANTHER" id="PTHR33908:SF3">
    <property type="entry name" value="UNDECAPRENYL PHOSPHATE-ALPHA-4-AMINO-4-DEOXY-L-ARABINOSE ARABINOSYL TRANSFERASE"/>
    <property type="match status" value="1"/>
</dbReference>
<feature type="transmembrane region" description="Helical" evidence="8">
    <location>
        <begin position="347"/>
        <end position="368"/>
    </location>
</feature>
<evidence type="ECO:0000256" key="1">
    <source>
        <dbReference type="ARBA" id="ARBA00004651"/>
    </source>
</evidence>
<name>A0A317MQV8_9GAMM</name>
<dbReference type="GO" id="GO:0010041">
    <property type="term" value="P:response to iron(III) ion"/>
    <property type="evidence" value="ECO:0007669"/>
    <property type="project" value="TreeGrafter"/>
</dbReference>
<keyword evidence="2" id="KW-1003">Cell membrane</keyword>
<feature type="transmembrane region" description="Helical" evidence="8">
    <location>
        <begin position="212"/>
        <end position="234"/>
    </location>
</feature>
<feature type="transmembrane region" description="Helical" evidence="8">
    <location>
        <begin position="406"/>
        <end position="427"/>
    </location>
</feature>
<keyword evidence="4 10" id="KW-0808">Transferase</keyword>
<feature type="transmembrane region" description="Helical" evidence="8">
    <location>
        <begin position="318"/>
        <end position="335"/>
    </location>
</feature>
<evidence type="ECO:0000313" key="11">
    <source>
        <dbReference type="Proteomes" id="UP000246569"/>
    </source>
</evidence>
<protein>
    <submittedName>
        <fullName evidence="10">4-amino-4-deoxy-L-arabinose transferase-like glycosyltransferase</fullName>
    </submittedName>
</protein>
<keyword evidence="3" id="KW-0328">Glycosyltransferase</keyword>
<dbReference type="Pfam" id="PF13231">
    <property type="entry name" value="PMT_2"/>
    <property type="match status" value="1"/>
</dbReference>